<feature type="region of interest" description="Disordered" evidence="5">
    <location>
        <begin position="30"/>
        <end position="63"/>
    </location>
</feature>
<dbReference type="RefSeq" id="WP_179709598.1">
    <property type="nucleotide sequence ID" value="NZ_JACCAU010000001.1"/>
</dbReference>
<dbReference type="AlphaFoldDB" id="A0A7Y9W5I6"/>
<keyword evidence="2" id="KW-0863">Zinc-finger</keyword>
<evidence type="ECO:0000256" key="3">
    <source>
        <dbReference type="ARBA" id="ARBA00022833"/>
    </source>
</evidence>
<name>A0A7Y9W5I6_9BURK</name>
<dbReference type="PROSITE" id="PS51128">
    <property type="entry name" value="ZF_DKSA_2"/>
    <property type="match status" value="1"/>
</dbReference>
<keyword evidence="3" id="KW-0862">Zinc</keyword>
<accession>A0A7Y9W5I6</accession>
<evidence type="ECO:0000256" key="4">
    <source>
        <dbReference type="PROSITE-ProRule" id="PRU00510"/>
    </source>
</evidence>
<gene>
    <name evidence="7" type="ORF">GGD41_001570</name>
</gene>
<evidence type="ECO:0000256" key="1">
    <source>
        <dbReference type="ARBA" id="ARBA00022723"/>
    </source>
</evidence>
<dbReference type="Pfam" id="PF01258">
    <property type="entry name" value="zf-dskA_traR"/>
    <property type="match status" value="1"/>
</dbReference>
<dbReference type="SUPFAM" id="SSF109635">
    <property type="entry name" value="DnaK suppressor protein DksA, alpha-hairpin domain"/>
    <property type="match status" value="1"/>
</dbReference>
<sequence>MADPQSDLSEEFIAQQRARLMALRRQLLGGEEDTIADERTAKEEHGEEAEEYEDDAQDMAQNEITQSLHDVNDHRVADIERALQKIDEGTYGLSDESGEPIPQARLEVMPEAILTVAEQSRRETGQ</sequence>
<feature type="domain" description="Zinc finger DksA/TraR C4-type" evidence="6">
    <location>
        <begin position="95"/>
        <end position="123"/>
    </location>
</feature>
<evidence type="ECO:0000259" key="6">
    <source>
        <dbReference type="Pfam" id="PF01258"/>
    </source>
</evidence>
<keyword evidence="1" id="KW-0479">Metal-binding</keyword>
<feature type="compositionally biased region" description="Basic and acidic residues" evidence="5">
    <location>
        <begin position="36"/>
        <end position="45"/>
    </location>
</feature>
<dbReference type="PANTHER" id="PTHR33823">
    <property type="entry name" value="RNA POLYMERASE-BINDING TRANSCRIPTION FACTOR DKSA-RELATED"/>
    <property type="match status" value="1"/>
</dbReference>
<evidence type="ECO:0000313" key="7">
    <source>
        <dbReference type="EMBL" id="NYH14342.1"/>
    </source>
</evidence>
<dbReference type="Proteomes" id="UP000572540">
    <property type="component" value="Unassembled WGS sequence"/>
</dbReference>
<proteinExistence type="predicted"/>
<dbReference type="InterPro" id="IPR000962">
    <property type="entry name" value="Znf_DskA_TraR"/>
</dbReference>
<dbReference type="PANTHER" id="PTHR33823:SF4">
    <property type="entry name" value="GENERAL STRESS PROTEIN 16O"/>
    <property type="match status" value="1"/>
</dbReference>
<evidence type="ECO:0000256" key="2">
    <source>
        <dbReference type="ARBA" id="ARBA00022771"/>
    </source>
</evidence>
<reference evidence="7 8" key="1">
    <citation type="submission" date="2020-07" db="EMBL/GenBank/DDBJ databases">
        <title>Exploring microbial biodiversity for novel pathways involved in the catabolism of aromatic compounds derived from lignin.</title>
        <authorList>
            <person name="Elkins J."/>
        </authorList>
    </citation>
    <scope>NUCLEOTIDE SEQUENCE [LARGE SCALE GENOMIC DNA]</scope>
    <source>
        <strain evidence="7 8">H2C3B</strain>
    </source>
</reference>
<comment type="caution">
    <text evidence="7">The sequence shown here is derived from an EMBL/GenBank/DDBJ whole genome shotgun (WGS) entry which is preliminary data.</text>
</comment>
<organism evidence="7 8">
    <name type="scientific">Paraburkholderia bryophila</name>
    <dbReference type="NCBI Taxonomy" id="420952"/>
    <lineage>
        <taxon>Bacteria</taxon>
        <taxon>Pseudomonadati</taxon>
        <taxon>Pseudomonadota</taxon>
        <taxon>Betaproteobacteria</taxon>
        <taxon>Burkholderiales</taxon>
        <taxon>Burkholderiaceae</taxon>
        <taxon>Paraburkholderia</taxon>
    </lineage>
</organism>
<evidence type="ECO:0000256" key="5">
    <source>
        <dbReference type="SAM" id="MobiDB-lite"/>
    </source>
</evidence>
<protein>
    <submittedName>
        <fullName evidence="7">DnaK suppressor protein</fullName>
    </submittedName>
</protein>
<dbReference type="InterPro" id="IPR037187">
    <property type="entry name" value="DnaK_N"/>
</dbReference>
<feature type="compositionally biased region" description="Acidic residues" evidence="5">
    <location>
        <begin position="46"/>
        <end position="57"/>
    </location>
</feature>
<dbReference type="Gene3D" id="1.20.120.910">
    <property type="entry name" value="DksA, coiled-coil domain"/>
    <property type="match status" value="1"/>
</dbReference>
<feature type="zinc finger region" description="dksA C4-type" evidence="4">
    <location>
        <begin position="94"/>
        <end position="118"/>
    </location>
</feature>
<dbReference type="GO" id="GO:0008270">
    <property type="term" value="F:zinc ion binding"/>
    <property type="evidence" value="ECO:0007669"/>
    <property type="project" value="UniProtKB-KW"/>
</dbReference>
<evidence type="ECO:0000313" key="8">
    <source>
        <dbReference type="Proteomes" id="UP000572540"/>
    </source>
</evidence>
<dbReference type="EMBL" id="JACCAU010000001">
    <property type="protein sequence ID" value="NYH14342.1"/>
    <property type="molecule type" value="Genomic_DNA"/>
</dbReference>